<evidence type="ECO:0000256" key="7">
    <source>
        <dbReference type="SAM" id="MobiDB-lite"/>
    </source>
</evidence>
<feature type="region of interest" description="Disordered" evidence="7">
    <location>
        <begin position="666"/>
        <end position="832"/>
    </location>
</feature>
<feature type="compositionally biased region" description="Low complexity" evidence="7">
    <location>
        <begin position="513"/>
        <end position="540"/>
    </location>
</feature>
<dbReference type="SMART" id="SM00220">
    <property type="entry name" value="S_TKc"/>
    <property type="match status" value="1"/>
</dbReference>
<keyword evidence="5 6" id="KW-0067">ATP-binding</keyword>
<dbReference type="Proteomes" id="UP000053611">
    <property type="component" value="Unassembled WGS sequence"/>
</dbReference>
<feature type="compositionally biased region" description="Polar residues" evidence="7">
    <location>
        <begin position="541"/>
        <end position="554"/>
    </location>
</feature>
<keyword evidence="3 6" id="KW-0547">Nucleotide-binding</keyword>
<dbReference type="InterPro" id="IPR000719">
    <property type="entry name" value="Prot_kinase_dom"/>
</dbReference>
<feature type="compositionally biased region" description="Low complexity" evidence="7">
    <location>
        <begin position="848"/>
        <end position="866"/>
    </location>
</feature>
<dbReference type="PANTHER" id="PTHR24349">
    <property type="entry name" value="SERINE/THREONINE-PROTEIN KINASE"/>
    <property type="match status" value="1"/>
</dbReference>
<feature type="compositionally biased region" description="Basic and acidic residues" evidence="7">
    <location>
        <begin position="796"/>
        <end position="814"/>
    </location>
</feature>
<evidence type="ECO:0000256" key="4">
    <source>
        <dbReference type="ARBA" id="ARBA00022777"/>
    </source>
</evidence>
<keyword evidence="2" id="KW-0808">Transferase</keyword>
<gene>
    <name evidence="9" type="ORF">CC85DRAFT_67720</name>
</gene>
<evidence type="ECO:0000256" key="3">
    <source>
        <dbReference type="ARBA" id="ARBA00022741"/>
    </source>
</evidence>
<evidence type="ECO:0000256" key="6">
    <source>
        <dbReference type="PROSITE-ProRule" id="PRU10141"/>
    </source>
</evidence>
<dbReference type="PROSITE" id="PS50011">
    <property type="entry name" value="PROTEIN_KINASE_DOM"/>
    <property type="match status" value="1"/>
</dbReference>
<proteinExistence type="predicted"/>
<feature type="region of interest" description="Disordered" evidence="7">
    <location>
        <begin position="848"/>
        <end position="875"/>
    </location>
</feature>
<dbReference type="GeneID" id="28987937"/>
<feature type="domain" description="Protein kinase" evidence="8">
    <location>
        <begin position="61"/>
        <end position="351"/>
    </location>
</feature>
<evidence type="ECO:0000313" key="9">
    <source>
        <dbReference type="EMBL" id="KLT43093.1"/>
    </source>
</evidence>
<feature type="compositionally biased region" description="Basic and acidic residues" evidence="7">
    <location>
        <begin position="702"/>
        <end position="726"/>
    </location>
</feature>
<dbReference type="InterPro" id="IPR050205">
    <property type="entry name" value="CDPK_Ser/Thr_kinases"/>
</dbReference>
<dbReference type="EMBL" id="KQ087198">
    <property type="protein sequence ID" value="KLT43093.1"/>
    <property type="molecule type" value="Genomic_DNA"/>
</dbReference>
<keyword evidence="4" id="KW-0418">Kinase</keyword>
<feature type="compositionally biased region" description="Low complexity" evidence="7">
    <location>
        <begin position="780"/>
        <end position="790"/>
    </location>
</feature>
<feature type="region of interest" description="Disordered" evidence="7">
    <location>
        <begin position="467"/>
        <end position="496"/>
    </location>
</feature>
<dbReference type="InterPro" id="IPR008271">
    <property type="entry name" value="Ser/Thr_kinase_AS"/>
</dbReference>
<keyword evidence="10" id="KW-1185">Reference proteome</keyword>
<feature type="binding site" evidence="6">
    <location>
        <position position="88"/>
    </location>
    <ligand>
        <name>ATP</name>
        <dbReference type="ChEBI" id="CHEBI:30616"/>
    </ligand>
</feature>
<dbReference type="PROSITE" id="PS00107">
    <property type="entry name" value="PROTEIN_KINASE_ATP"/>
    <property type="match status" value="1"/>
</dbReference>
<dbReference type="STRING" id="879819.A0A0J0XPS0"/>
<reference evidence="9 10" key="1">
    <citation type="submission" date="2015-03" db="EMBL/GenBank/DDBJ databases">
        <title>Genomics and transcriptomics of the oil-accumulating basidiomycete yeast T. oleaginosus allow insights into substrate utilization and the diverse evolutionary trajectories of mating systems in fungi.</title>
        <authorList>
            <consortium name="DOE Joint Genome Institute"/>
            <person name="Kourist R."/>
            <person name="Kracht O."/>
            <person name="Bracharz F."/>
            <person name="Lipzen A."/>
            <person name="Nolan M."/>
            <person name="Ohm R."/>
            <person name="Grigoriev I."/>
            <person name="Sun S."/>
            <person name="Heitman J."/>
            <person name="Bruck T."/>
            <person name="Nowrousian M."/>
        </authorList>
    </citation>
    <scope>NUCLEOTIDE SEQUENCE [LARGE SCALE GENOMIC DNA]</scope>
    <source>
        <strain evidence="9 10">IBC0246</strain>
    </source>
</reference>
<dbReference type="InterPro" id="IPR011009">
    <property type="entry name" value="Kinase-like_dom_sf"/>
</dbReference>
<dbReference type="PROSITE" id="PS00108">
    <property type="entry name" value="PROTEIN_KINASE_ST"/>
    <property type="match status" value="1"/>
</dbReference>
<sequence>MAKDKEKEDEGPPGAGTLFVYHGGAAPTIEWAKLPQTQPRLLPSPDVLLDRGIADYSYVPRDEGGVLGRGKFSTVYRVRSGKKEFALKHTPLYPHHPLIAARLLREPTLLAQLPPHPCLIGVDGFVRTDGHFYLVEECARTHVPLPHHPVPLAPSRAAYILDQLVSVVRDDLHAGRVCHRDLKGDNILIDIETGNILLLDLGLGTNFSASEPKLTTCCGSPAFHSPEIVNALNHRPGEVTYYGPEVDIWCIALTMLAMLLQTRFPLGPHHKSRTIMGERAAECLELMDVIYPPGEPWRALGPGVVTQLTDIELVEEELAWTRVRRAMYNFVDLDAHRRMKAFAKYDVGQYMRARVIDHARMVAFRTFKTTTFVPSEVKYTLPLYLEMDDNGPIVFRNPSHESEKRILSYIKYLLRCAGILYHHLPDTSPPVLQLVLPLAPPAQADDDRLPQTTEGWVAQLLGLGRKSPFRSNSVPPPSVRKEAPPPQADLRGKRAWAQQAWMQIKVEKAGNLSGSVAASRAPSRAPSRPSSRPSSKPGSRNASKSRPGSRSRALSTPEEPLSPAPDHITLEPLQEGKPHQHLMRSLSSLTAERKAGKKPMPVRTVSTPLLDDPPSPPPSPEALLGAPLRRTVSVSIAALAHAPRVVLTLTEPRGYDVVRDALAAAIPPPPTESVTRRRKPDVPPTPPTRALAIPSTSGDEGEPSRGRSRSKETPPSYLREDRERSATVKPTGGKAQPVGSLGVDTGSGHSTPRPSKPRRRDSSKDRERARRNGDRREQTSDSGHSRSSASGLAPQSREDSSNSSRRGDSSHSRAGESMTSRRSNPSESGSMLLLNVGKAGAAAAIASRPVARRSSSVPPLLPVSPLKTLGMTHRE</sequence>
<evidence type="ECO:0000256" key="5">
    <source>
        <dbReference type="ARBA" id="ARBA00022840"/>
    </source>
</evidence>
<dbReference type="GO" id="GO:0004674">
    <property type="term" value="F:protein serine/threonine kinase activity"/>
    <property type="evidence" value="ECO:0007669"/>
    <property type="project" value="UniProtKB-KW"/>
</dbReference>
<feature type="compositionally biased region" description="Polar residues" evidence="7">
    <location>
        <begin position="817"/>
        <end position="829"/>
    </location>
</feature>
<evidence type="ECO:0000256" key="2">
    <source>
        <dbReference type="ARBA" id="ARBA00022679"/>
    </source>
</evidence>
<protein>
    <recommendedName>
        <fullName evidence="8">Protein kinase domain-containing protein</fullName>
    </recommendedName>
</protein>
<feature type="compositionally biased region" description="Pro residues" evidence="7">
    <location>
        <begin position="611"/>
        <end position="620"/>
    </location>
</feature>
<dbReference type="Gene3D" id="1.10.510.10">
    <property type="entry name" value="Transferase(Phosphotransferase) domain 1"/>
    <property type="match status" value="1"/>
</dbReference>
<keyword evidence="1" id="KW-0723">Serine/threonine-protein kinase</keyword>
<feature type="region of interest" description="Disordered" evidence="7">
    <location>
        <begin position="512"/>
        <end position="624"/>
    </location>
</feature>
<dbReference type="InterPro" id="IPR017441">
    <property type="entry name" value="Protein_kinase_ATP_BS"/>
</dbReference>
<evidence type="ECO:0000256" key="1">
    <source>
        <dbReference type="ARBA" id="ARBA00022527"/>
    </source>
</evidence>
<organism evidence="9 10">
    <name type="scientific">Cutaneotrichosporon oleaginosum</name>
    <dbReference type="NCBI Taxonomy" id="879819"/>
    <lineage>
        <taxon>Eukaryota</taxon>
        <taxon>Fungi</taxon>
        <taxon>Dikarya</taxon>
        <taxon>Basidiomycota</taxon>
        <taxon>Agaricomycotina</taxon>
        <taxon>Tremellomycetes</taxon>
        <taxon>Trichosporonales</taxon>
        <taxon>Trichosporonaceae</taxon>
        <taxon>Cutaneotrichosporon</taxon>
    </lineage>
</organism>
<dbReference type="Pfam" id="PF00069">
    <property type="entry name" value="Pkinase"/>
    <property type="match status" value="1"/>
</dbReference>
<feature type="compositionally biased region" description="Basic and acidic residues" evidence="7">
    <location>
        <begin position="760"/>
        <end position="779"/>
    </location>
</feature>
<evidence type="ECO:0000259" key="8">
    <source>
        <dbReference type="PROSITE" id="PS50011"/>
    </source>
</evidence>
<dbReference type="OrthoDB" id="5396786at2759"/>
<evidence type="ECO:0000313" key="10">
    <source>
        <dbReference type="Proteomes" id="UP000053611"/>
    </source>
</evidence>
<name>A0A0J0XPS0_9TREE</name>
<dbReference type="GO" id="GO:0005524">
    <property type="term" value="F:ATP binding"/>
    <property type="evidence" value="ECO:0007669"/>
    <property type="project" value="UniProtKB-UniRule"/>
</dbReference>
<dbReference type="RefSeq" id="XP_018279584.1">
    <property type="nucleotide sequence ID" value="XM_018427334.1"/>
</dbReference>
<accession>A0A0J0XPS0</accession>
<dbReference type="SUPFAM" id="SSF56112">
    <property type="entry name" value="Protein kinase-like (PK-like)"/>
    <property type="match status" value="1"/>
</dbReference>
<dbReference type="AlphaFoldDB" id="A0A0J0XPS0"/>